<keyword evidence="1" id="KW-1133">Transmembrane helix</keyword>
<evidence type="ECO:0000313" key="2">
    <source>
        <dbReference type="EMBL" id="MBB3994542.1"/>
    </source>
</evidence>
<protein>
    <submittedName>
        <fullName evidence="2">Putative RNA-binding Zn-ribbon protein involved in translation (DUF1610 family)</fullName>
    </submittedName>
</protein>
<dbReference type="RefSeq" id="WP_184565659.1">
    <property type="nucleotide sequence ID" value="NZ_JACIEI010000006.1"/>
</dbReference>
<accession>A0A7W6E8H8</accession>
<keyword evidence="1" id="KW-0812">Transmembrane</keyword>
<keyword evidence="3" id="KW-1185">Reference proteome</keyword>
<name>A0A7W6E8H8_9RHOB</name>
<comment type="caution">
    <text evidence="2">The sequence shown here is derived from an EMBL/GenBank/DDBJ whole genome shotgun (WGS) entry which is preliminary data.</text>
</comment>
<evidence type="ECO:0000313" key="3">
    <source>
        <dbReference type="Proteomes" id="UP000530268"/>
    </source>
</evidence>
<gene>
    <name evidence="2" type="ORF">GGR95_002188</name>
</gene>
<dbReference type="Proteomes" id="UP000530268">
    <property type="component" value="Unassembled WGS sequence"/>
</dbReference>
<dbReference type="AlphaFoldDB" id="A0A7W6E8H8"/>
<dbReference type="EMBL" id="JACIEI010000006">
    <property type="protein sequence ID" value="MBB3994542.1"/>
    <property type="molecule type" value="Genomic_DNA"/>
</dbReference>
<keyword evidence="1" id="KW-0472">Membrane</keyword>
<sequence>MTEDHSALNCVTCGGQCQYSPTDQALACLSCGAVYNLARPDDYLAQEEFHHNPDLPQTDTPNITASQTHQCTNCGGEVVFTGPALSENCPYCNGPMVLQSGDVGYDTMALIPFQIEAPLAQKCALKWAAQRVAAPNDLTEIVSGAVVSGLYAPFWTFDSYEAVDYWAKYTTGSGDSKRTHTTSGKLVMTFDDLLMPASPHVTPLIRDGILHDFDPTALRPFRAGYLAGFAAERHHQSVAQGLIANEPDKKLLIRNHIKTYINESGVHDIRYATDTTGIHYRRILLPVWILHYTYNNRAKKIVVSGIDGRTFGERPYSIWKMALYSGALTAAAMAFGIMWGAAGWL</sequence>
<reference evidence="2 3" key="1">
    <citation type="submission" date="2020-08" db="EMBL/GenBank/DDBJ databases">
        <title>Genomic Encyclopedia of Type Strains, Phase IV (KMG-IV): sequencing the most valuable type-strain genomes for metagenomic binning, comparative biology and taxonomic classification.</title>
        <authorList>
            <person name="Goeker M."/>
        </authorList>
    </citation>
    <scope>NUCLEOTIDE SEQUENCE [LARGE SCALE GENOMIC DNA]</scope>
    <source>
        <strain evidence="2 3">DSM 102234</strain>
    </source>
</reference>
<organism evidence="2 3">
    <name type="scientific">Sulfitobacter undariae</name>
    <dbReference type="NCBI Taxonomy" id="1563671"/>
    <lineage>
        <taxon>Bacteria</taxon>
        <taxon>Pseudomonadati</taxon>
        <taxon>Pseudomonadota</taxon>
        <taxon>Alphaproteobacteria</taxon>
        <taxon>Rhodobacterales</taxon>
        <taxon>Roseobacteraceae</taxon>
        <taxon>Sulfitobacter</taxon>
    </lineage>
</organism>
<evidence type="ECO:0000256" key="1">
    <source>
        <dbReference type="SAM" id="Phobius"/>
    </source>
</evidence>
<proteinExistence type="predicted"/>
<feature type="transmembrane region" description="Helical" evidence="1">
    <location>
        <begin position="321"/>
        <end position="342"/>
    </location>
</feature>